<protein>
    <recommendedName>
        <fullName evidence="9">ATP-dependent helicase DinG</fullName>
        <ecNumber evidence="7">5.6.2.3</ecNumber>
    </recommendedName>
    <alternativeName>
        <fullName evidence="10">DNA 5'-3' helicase DinG</fullName>
    </alternativeName>
</protein>
<evidence type="ECO:0000256" key="8">
    <source>
        <dbReference type="ARBA" id="ARBA00048954"/>
    </source>
</evidence>
<dbReference type="EMBL" id="FNKO01000002">
    <property type="protein sequence ID" value="SDR21058.1"/>
    <property type="molecule type" value="Genomic_DNA"/>
</dbReference>
<dbReference type="GO" id="GO:0003676">
    <property type="term" value="F:nucleic acid binding"/>
    <property type="evidence" value="ECO:0007669"/>
    <property type="project" value="InterPro"/>
</dbReference>
<dbReference type="PANTHER" id="PTHR11472:SF34">
    <property type="entry name" value="REGULATOR OF TELOMERE ELONGATION HELICASE 1"/>
    <property type="match status" value="1"/>
</dbReference>
<dbReference type="OrthoDB" id="9805194at2"/>
<proteinExistence type="inferred from homology"/>
<sequence length="735" mass="77697">MPASVPNWSVSDVFEPDGTEQLPPELVEQSAPEPEPVSAGAGAPPGPSTPSTAERTERAERAEPADLDTLLSVAVEAVSGTPREGQTAMAKAVDNAIESGEHLAVQAGTGTGKSLAYLVPAIRHAVAANTTVVVSTATIALQRQLVERDLPRLATALSEALGRRPTFAILKGRRNYLCLNRVHGNAPEEPEEAALFDPAATSALERDVRRLREWSSETETGDRDELVPGVSERAWRQMSVTANECLGAHRCPVGADCFAEHARNEAGRADIVVTNHALLAIDALDDKPVLPEHDMVVVDEAHDLVDRVTSAAGGELSGSAVKQAAKRCGRAVDEEIADRLNEAGEGLEFVLGESAPGRLEELPRELSSALSGVRDAAAACVTALGTEQREDAETGSVRKLALAPTQEVHDTAMRLLDGFDAPEGERHDVVWLSAENGRAPALKVAPLGVGGLLRQRLFEQRTTVLTSATLALGGSFDTLAGQWGLPPQRAARPAADTATAAEPPSDASEPSWVGLDVGSPFDYQRSGILYVARHLPSPGRDGLPESYLDELAELVTAAGGRTLGLFSSMRAARQACDELRERLSTPVLCQGEDSTGLLVDSFAKDPATSLFGTLSLWQGVDVPGESLQLVVMDRIPFPRPDDPLASARQKAISANGGNGFITVAGTHAALLLAQGAGRLLRSASDRGVVAVLDPRLATARYGSFLRASLPPFWSTHDPEVVRGALRRLDSATTDR</sequence>
<dbReference type="GO" id="GO:0006139">
    <property type="term" value="P:nucleobase-containing compound metabolic process"/>
    <property type="evidence" value="ECO:0007669"/>
    <property type="project" value="InterPro"/>
</dbReference>
<evidence type="ECO:0000256" key="3">
    <source>
        <dbReference type="ARBA" id="ARBA00022801"/>
    </source>
</evidence>
<dbReference type="SMART" id="SM00491">
    <property type="entry name" value="HELICc2"/>
    <property type="match status" value="1"/>
</dbReference>
<dbReference type="RefSeq" id="WP_092527086.1">
    <property type="nucleotide sequence ID" value="NZ_FNKO01000002.1"/>
</dbReference>
<evidence type="ECO:0000256" key="11">
    <source>
        <dbReference type="SAM" id="MobiDB-lite"/>
    </source>
</evidence>
<dbReference type="GO" id="GO:0043139">
    <property type="term" value="F:5'-3' DNA helicase activity"/>
    <property type="evidence" value="ECO:0007669"/>
    <property type="project" value="UniProtKB-EC"/>
</dbReference>
<evidence type="ECO:0000256" key="1">
    <source>
        <dbReference type="ARBA" id="ARBA00001966"/>
    </source>
</evidence>
<dbReference type="FunFam" id="3.40.50.300:FF:000437">
    <property type="entry name" value="ATP-dependent DNA helicase DinG"/>
    <property type="match status" value="1"/>
</dbReference>
<evidence type="ECO:0000313" key="13">
    <source>
        <dbReference type="EMBL" id="SDR21058.1"/>
    </source>
</evidence>
<feature type="compositionally biased region" description="Low complexity" evidence="11">
    <location>
        <begin position="30"/>
        <end position="42"/>
    </location>
</feature>
<feature type="compositionally biased region" description="Basic and acidic residues" evidence="11">
    <location>
        <begin position="54"/>
        <end position="64"/>
    </location>
</feature>
<dbReference type="InterPro" id="IPR006555">
    <property type="entry name" value="ATP-dep_Helicase_C"/>
</dbReference>
<accession>A0A1H1H7G0</accession>
<feature type="compositionally biased region" description="Polar residues" evidence="11">
    <location>
        <begin position="1"/>
        <end position="10"/>
    </location>
</feature>
<evidence type="ECO:0000256" key="7">
    <source>
        <dbReference type="ARBA" id="ARBA00044969"/>
    </source>
</evidence>
<comment type="cofactor">
    <cofactor evidence="1">
        <name>[4Fe-4S] cluster</name>
        <dbReference type="ChEBI" id="CHEBI:49883"/>
    </cofactor>
</comment>
<feature type="region of interest" description="Disordered" evidence="11">
    <location>
        <begin position="1"/>
        <end position="67"/>
    </location>
</feature>
<dbReference type="Pfam" id="PF00270">
    <property type="entry name" value="DEAD"/>
    <property type="match status" value="1"/>
</dbReference>
<feature type="region of interest" description="Disordered" evidence="11">
    <location>
        <begin position="487"/>
        <end position="513"/>
    </location>
</feature>
<dbReference type="GO" id="GO:0005524">
    <property type="term" value="F:ATP binding"/>
    <property type="evidence" value="ECO:0007669"/>
    <property type="project" value="UniProtKB-KW"/>
</dbReference>
<evidence type="ECO:0000256" key="4">
    <source>
        <dbReference type="ARBA" id="ARBA00022806"/>
    </source>
</evidence>
<comment type="catalytic activity">
    <reaction evidence="8">
        <text>ATP + H2O = ADP + phosphate + H(+)</text>
        <dbReference type="Rhea" id="RHEA:13065"/>
        <dbReference type="ChEBI" id="CHEBI:15377"/>
        <dbReference type="ChEBI" id="CHEBI:15378"/>
        <dbReference type="ChEBI" id="CHEBI:30616"/>
        <dbReference type="ChEBI" id="CHEBI:43474"/>
        <dbReference type="ChEBI" id="CHEBI:456216"/>
        <dbReference type="EC" id="5.6.2.3"/>
    </reaction>
</comment>
<evidence type="ECO:0000256" key="9">
    <source>
        <dbReference type="ARBA" id="ARBA00073590"/>
    </source>
</evidence>
<dbReference type="InterPro" id="IPR011545">
    <property type="entry name" value="DEAD/DEAH_box_helicase_dom"/>
</dbReference>
<dbReference type="InterPro" id="IPR045028">
    <property type="entry name" value="DinG/Rad3-like"/>
</dbReference>
<feature type="domain" description="Helicase ATP-binding" evidence="12">
    <location>
        <begin position="72"/>
        <end position="361"/>
    </location>
</feature>
<evidence type="ECO:0000256" key="6">
    <source>
        <dbReference type="ARBA" id="ARBA00038058"/>
    </source>
</evidence>
<dbReference type="Gene3D" id="3.40.50.300">
    <property type="entry name" value="P-loop containing nucleotide triphosphate hydrolases"/>
    <property type="match status" value="2"/>
</dbReference>
<dbReference type="SUPFAM" id="SSF52540">
    <property type="entry name" value="P-loop containing nucleoside triphosphate hydrolases"/>
    <property type="match status" value="1"/>
</dbReference>
<evidence type="ECO:0000259" key="12">
    <source>
        <dbReference type="PROSITE" id="PS51193"/>
    </source>
</evidence>
<keyword evidence="3" id="KW-0378">Hydrolase</keyword>
<dbReference type="Pfam" id="PF13307">
    <property type="entry name" value="Helicase_C_2"/>
    <property type="match status" value="1"/>
</dbReference>
<organism evidence="13 14">
    <name type="scientific">Actinopolyspora saharensis</name>
    <dbReference type="NCBI Taxonomy" id="995062"/>
    <lineage>
        <taxon>Bacteria</taxon>
        <taxon>Bacillati</taxon>
        <taxon>Actinomycetota</taxon>
        <taxon>Actinomycetes</taxon>
        <taxon>Actinopolysporales</taxon>
        <taxon>Actinopolysporaceae</taxon>
        <taxon>Actinopolyspora</taxon>
    </lineage>
</organism>
<evidence type="ECO:0000256" key="10">
    <source>
        <dbReference type="ARBA" id="ARBA00079061"/>
    </source>
</evidence>
<keyword evidence="14" id="KW-1185">Reference proteome</keyword>
<dbReference type="InterPro" id="IPR014013">
    <property type="entry name" value="Helic_SF1/SF2_ATP-bd_DinG/Rad3"/>
</dbReference>
<dbReference type="PROSITE" id="PS51193">
    <property type="entry name" value="HELICASE_ATP_BIND_2"/>
    <property type="match status" value="1"/>
</dbReference>
<dbReference type="Proteomes" id="UP000199301">
    <property type="component" value="Unassembled WGS sequence"/>
</dbReference>
<name>A0A1H1H7G0_9ACTN</name>
<keyword evidence="4 13" id="KW-0347">Helicase</keyword>
<gene>
    <name evidence="13" type="ORF">SAMN04489718_4165</name>
</gene>
<dbReference type="InterPro" id="IPR027417">
    <property type="entry name" value="P-loop_NTPase"/>
</dbReference>
<evidence type="ECO:0000313" key="14">
    <source>
        <dbReference type="Proteomes" id="UP000199301"/>
    </source>
</evidence>
<dbReference type="AlphaFoldDB" id="A0A1H1H7G0"/>
<dbReference type="InterPro" id="IPR014001">
    <property type="entry name" value="Helicase_ATP-bd"/>
</dbReference>
<feature type="compositionally biased region" description="Low complexity" evidence="11">
    <location>
        <begin position="487"/>
        <end position="510"/>
    </location>
</feature>
<dbReference type="SMART" id="SM00487">
    <property type="entry name" value="DEXDc"/>
    <property type="match status" value="1"/>
</dbReference>
<dbReference type="GO" id="GO:0016818">
    <property type="term" value="F:hydrolase activity, acting on acid anhydrides, in phosphorus-containing anhydrides"/>
    <property type="evidence" value="ECO:0007669"/>
    <property type="project" value="InterPro"/>
</dbReference>
<comment type="similarity">
    <text evidence="6">Belongs to the helicase family. DinG subfamily.</text>
</comment>
<evidence type="ECO:0000256" key="5">
    <source>
        <dbReference type="ARBA" id="ARBA00022840"/>
    </source>
</evidence>
<dbReference type="STRING" id="995062.SAMN04489718_4165"/>
<keyword evidence="5" id="KW-0067">ATP-binding</keyword>
<dbReference type="EC" id="5.6.2.3" evidence="7"/>
<dbReference type="PANTHER" id="PTHR11472">
    <property type="entry name" value="DNA REPAIR DEAD HELICASE RAD3/XP-D SUBFAMILY MEMBER"/>
    <property type="match status" value="1"/>
</dbReference>
<evidence type="ECO:0000256" key="2">
    <source>
        <dbReference type="ARBA" id="ARBA00022741"/>
    </source>
</evidence>
<keyword evidence="2" id="KW-0547">Nucleotide-binding</keyword>
<reference evidence="14" key="1">
    <citation type="submission" date="2016-10" db="EMBL/GenBank/DDBJ databases">
        <authorList>
            <person name="Varghese N."/>
            <person name="Submissions S."/>
        </authorList>
    </citation>
    <scope>NUCLEOTIDE SEQUENCE [LARGE SCALE GENOMIC DNA]</scope>
    <source>
        <strain evidence="14">DSM 45459</strain>
    </source>
</reference>